<dbReference type="GO" id="GO:0016798">
    <property type="term" value="F:hydrolase activity, acting on glycosyl bonds"/>
    <property type="evidence" value="ECO:0007669"/>
    <property type="project" value="UniProtKB-KW"/>
</dbReference>
<reference evidence="2" key="1">
    <citation type="submission" date="2016-04" db="EMBL/GenBank/DDBJ databases">
        <authorList>
            <person name="Evans L.H."/>
            <person name="Alamgir A."/>
            <person name="Owens N."/>
            <person name="Weber N.D."/>
            <person name="Virtaneva K."/>
            <person name="Barbian K."/>
            <person name="Babar A."/>
            <person name="Rosenke K."/>
        </authorList>
    </citation>
    <scope>NUCLEOTIDE SEQUENCE</scope>
    <source>
        <strain evidence="2">86</strain>
    </source>
</reference>
<organism evidence="2">
    <name type="scientific">uncultured delta proteobacterium</name>
    <dbReference type="NCBI Taxonomy" id="34034"/>
    <lineage>
        <taxon>Bacteria</taxon>
        <taxon>Deltaproteobacteria</taxon>
        <taxon>environmental samples</taxon>
    </lineage>
</organism>
<keyword evidence="2" id="KW-0119">Carbohydrate metabolism</keyword>
<accession>A0A212IZR3</accession>
<protein>
    <submittedName>
        <fullName evidence="2">Putative Endo-1,4-beta-xylanase-like protein</fullName>
    </submittedName>
</protein>
<dbReference type="Gene3D" id="3.30.565.40">
    <property type="entry name" value="Fervidobacterium nodosum Rt17-B1 like"/>
    <property type="match status" value="1"/>
</dbReference>
<proteinExistence type="predicted"/>
<gene>
    <name evidence="2" type="ORF">KL86DPRO_10409</name>
</gene>
<keyword evidence="2" id="KW-0326">Glycosidase</keyword>
<dbReference type="AlphaFoldDB" id="A0A212IZR3"/>
<keyword evidence="2" id="KW-0624">Polysaccharide degradation</keyword>
<dbReference type="Pfam" id="PF11738">
    <property type="entry name" value="DUF3298"/>
    <property type="match status" value="1"/>
</dbReference>
<sequence length="274" mass="29968">MTAAIAVNAICAILRPMHFPRASLPAIYRLSRGALYTFCGFCALWCLHGGNVDAADAKTQPAAQSRPALPRGVDSYTITQRGDGYRINITCPQVGTPVADAELAIWARDQAAAFTESVQMLPTPPPVPYELVITYETLRASSRVISVVFFISTSMGGAHPEPGLATFVYDRRDGRRLSYNDLFLNQEGIVRTFSDICRGSLAKQLGDRVDPAMLDAGTTPTMANFDLFALAENGVRIFFPPYQIAPYSEGYLNVTIPLGDLAQFKPHLAFWDKP</sequence>
<dbReference type="GO" id="GO:0045493">
    <property type="term" value="P:xylan catabolic process"/>
    <property type="evidence" value="ECO:0007669"/>
    <property type="project" value="UniProtKB-KW"/>
</dbReference>
<feature type="domain" description="DUF3298" evidence="1">
    <location>
        <begin position="180"/>
        <end position="258"/>
    </location>
</feature>
<keyword evidence="2" id="KW-0378">Hydrolase</keyword>
<keyword evidence="2" id="KW-0858">Xylan degradation</keyword>
<dbReference type="Gene3D" id="3.90.640.20">
    <property type="entry name" value="Heat-shock cognate protein, ATPase"/>
    <property type="match status" value="1"/>
</dbReference>
<evidence type="ECO:0000313" key="2">
    <source>
        <dbReference type="EMBL" id="SBV92723.1"/>
    </source>
</evidence>
<name>A0A212IZR3_9DELT</name>
<dbReference type="InterPro" id="IPR037126">
    <property type="entry name" value="PdaC/RsiV-like_sf"/>
</dbReference>
<evidence type="ECO:0000259" key="1">
    <source>
        <dbReference type="Pfam" id="PF11738"/>
    </source>
</evidence>
<dbReference type="EMBL" id="FLUQ01000001">
    <property type="protein sequence ID" value="SBV92723.1"/>
    <property type="molecule type" value="Genomic_DNA"/>
</dbReference>
<dbReference type="InterPro" id="IPR021729">
    <property type="entry name" value="DUF3298"/>
</dbReference>